<feature type="compositionally biased region" description="Polar residues" evidence="2">
    <location>
        <begin position="220"/>
        <end position="229"/>
    </location>
</feature>
<feature type="region of interest" description="Disordered" evidence="2">
    <location>
        <begin position="130"/>
        <end position="304"/>
    </location>
</feature>
<feature type="compositionally biased region" description="Polar residues" evidence="2">
    <location>
        <begin position="855"/>
        <end position="869"/>
    </location>
</feature>
<dbReference type="EMBL" id="DF237829">
    <property type="protein sequence ID" value="GAQ91911.1"/>
    <property type="molecule type" value="Genomic_DNA"/>
</dbReference>
<feature type="domain" description="UDENN" evidence="3">
    <location>
        <begin position="237"/>
        <end position="735"/>
    </location>
</feature>
<dbReference type="Proteomes" id="UP000054558">
    <property type="component" value="Unassembled WGS sequence"/>
</dbReference>
<sequence>MKACVSERSNPKVFHCNPKKSFITFGIDCDGISAAVAMLRTSSLGTIRPDPSLWVDPPGLRRWLVAVAAFRFDLEQGQLLEACYPHGALSAEEELDIGFSCFPDSMATAHSRSSVHDCFFFFRLRRRGTPPQVAPAEAPRRASTGEFDRHISSKFTDVQPRSPVAIPSPRRGGTAEKGTWGSPSNRRHLQRGVSDLGTSSPAVGAMGGSGDLGMSPRESFLQSMPSLDSQRAAAASPGLRRTSFSGPLTPTPRQPSDPSSPIFLASPIEEQPTPGQHRRTATSDFPRSPSLAASGATPGKTGGAASAGRVRYLYGFVFNRQRQDERLRRGGEQKSVVLLSERPFTGVFRPMVQIAGPLYFDTGAKALEQVAAIISQWPPPQFGSPMDLPVGSAKLKAHLPPASALPPGCGFSPTDDAQSIPCLAGGKLVPHGPFPEADLWGLFRGVLLQLWLLWELLLIGEPLLLIAPTPAQCSEAAAALVNLIAPLPYSVDFRPYFTIHDPDFPALTQPGAAPKAHLLGVTNLFFLKALRTLPHVISVGTPPPTRAQLVTGPSPETGPAASRASPSRLRNMSTGLSPFRRLLGSGGNLLRAARQRAQGPISLMAEHKECVWTNYVPATKPDTVILNRLVDASASGPRAEESMAVVNNDMLWRHFVELTTNFLAPFGPYLRGATPSQGASPFVEPPPLPQFDSGVFLRGLAERGPGKFLSKRLKANWHDLYRRFVEGPNFQPWFQRRRAAAEHEQHRAWRAARAKADVRAFLGSMSEVEIVDAFTAVEKQLLLEVHAHSRSGARGTAPPAAAKLRADLRILYDALPRDMQQLLLFTPQRAALLQGGREPAKLPGRVSLSREDSTAGWSDTHSNRSTSTDIAGARASPVFSDVGSPRSSRLGSIPPLNLDRT</sequence>
<dbReference type="GO" id="GO:0005085">
    <property type="term" value="F:guanyl-nucleotide exchange factor activity"/>
    <property type="evidence" value="ECO:0007669"/>
    <property type="project" value="InterPro"/>
</dbReference>
<dbReference type="STRING" id="105231.A0A1Y1IRN5"/>
<keyword evidence="5" id="KW-1185">Reference proteome</keyword>
<dbReference type="GO" id="GO:0055037">
    <property type="term" value="C:recycling endosome"/>
    <property type="evidence" value="ECO:0000318"/>
    <property type="project" value="GO_Central"/>
</dbReference>
<dbReference type="OrthoDB" id="10265409at2759"/>
<feature type="region of interest" description="Disordered" evidence="2">
    <location>
        <begin position="835"/>
        <end position="901"/>
    </location>
</feature>
<organism evidence="4 5">
    <name type="scientific">Klebsormidium nitens</name>
    <name type="common">Green alga</name>
    <name type="synonym">Ulothrix nitens</name>
    <dbReference type="NCBI Taxonomy" id="105231"/>
    <lineage>
        <taxon>Eukaryota</taxon>
        <taxon>Viridiplantae</taxon>
        <taxon>Streptophyta</taxon>
        <taxon>Klebsormidiophyceae</taxon>
        <taxon>Klebsormidiales</taxon>
        <taxon>Klebsormidiaceae</taxon>
        <taxon>Klebsormidium</taxon>
    </lineage>
</organism>
<dbReference type="PROSITE" id="PS50211">
    <property type="entry name" value="DENN"/>
    <property type="match status" value="1"/>
</dbReference>
<comment type="similarity">
    <text evidence="1">Belongs to the DENND6 family.</text>
</comment>
<evidence type="ECO:0000313" key="5">
    <source>
        <dbReference type="Proteomes" id="UP000054558"/>
    </source>
</evidence>
<evidence type="ECO:0000313" key="4">
    <source>
        <dbReference type="EMBL" id="GAQ91911.1"/>
    </source>
</evidence>
<dbReference type="AlphaFoldDB" id="A0A1Y1IRN5"/>
<protein>
    <recommendedName>
        <fullName evidence="3">UDENN domain-containing protein</fullName>
    </recommendedName>
</protein>
<dbReference type="OMA" id="EANLEHW"/>
<dbReference type="InterPro" id="IPR037516">
    <property type="entry name" value="Tripartite_DENN"/>
</dbReference>
<feature type="region of interest" description="Disordered" evidence="2">
    <location>
        <begin position="550"/>
        <end position="570"/>
    </location>
</feature>
<gene>
    <name evidence="4" type="ORF">KFL_008800030</name>
</gene>
<evidence type="ECO:0000256" key="2">
    <source>
        <dbReference type="SAM" id="MobiDB-lite"/>
    </source>
</evidence>
<dbReference type="PANTHER" id="PTHR13677">
    <property type="entry name" value="LD41638P"/>
    <property type="match status" value="1"/>
</dbReference>
<evidence type="ECO:0000256" key="1">
    <source>
        <dbReference type="ARBA" id="ARBA00007159"/>
    </source>
</evidence>
<proteinExistence type="inferred from homology"/>
<dbReference type="InterPro" id="IPR024224">
    <property type="entry name" value="DENND6"/>
</dbReference>
<name>A0A1Y1IRN5_KLENI</name>
<evidence type="ECO:0000259" key="3">
    <source>
        <dbReference type="PROSITE" id="PS50211"/>
    </source>
</evidence>
<accession>A0A1Y1IRN5</accession>
<reference evidence="4 5" key="1">
    <citation type="journal article" date="2014" name="Nat. Commun.">
        <title>Klebsormidium flaccidum genome reveals primary factors for plant terrestrial adaptation.</title>
        <authorList>
            <person name="Hori K."/>
            <person name="Maruyama F."/>
            <person name="Fujisawa T."/>
            <person name="Togashi T."/>
            <person name="Yamamoto N."/>
            <person name="Seo M."/>
            <person name="Sato S."/>
            <person name="Yamada T."/>
            <person name="Mori H."/>
            <person name="Tajima N."/>
            <person name="Moriyama T."/>
            <person name="Ikeuchi M."/>
            <person name="Watanabe M."/>
            <person name="Wada H."/>
            <person name="Kobayashi K."/>
            <person name="Saito M."/>
            <person name="Masuda T."/>
            <person name="Sasaki-Sekimoto Y."/>
            <person name="Mashiguchi K."/>
            <person name="Awai K."/>
            <person name="Shimojima M."/>
            <person name="Masuda S."/>
            <person name="Iwai M."/>
            <person name="Nobusawa T."/>
            <person name="Narise T."/>
            <person name="Kondo S."/>
            <person name="Saito H."/>
            <person name="Sato R."/>
            <person name="Murakawa M."/>
            <person name="Ihara Y."/>
            <person name="Oshima-Yamada Y."/>
            <person name="Ohtaka K."/>
            <person name="Satoh M."/>
            <person name="Sonobe K."/>
            <person name="Ishii M."/>
            <person name="Ohtani R."/>
            <person name="Kanamori-Sato M."/>
            <person name="Honoki R."/>
            <person name="Miyazaki D."/>
            <person name="Mochizuki H."/>
            <person name="Umetsu J."/>
            <person name="Higashi K."/>
            <person name="Shibata D."/>
            <person name="Kamiya Y."/>
            <person name="Sato N."/>
            <person name="Nakamura Y."/>
            <person name="Tabata S."/>
            <person name="Ida S."/>
            <person name="Kurokawa K."/>
            <person name="Ohta H."/>
        </authorList>
    </citation>
    <scope>NUCLEOTIDE SEQUENCE [LARGE SCALE GENOMIC DNA]</scope>
    <source>
        <strain evidence="4 5">NIES-2285</strain>
    </source>
</reference>
<dbReference type="PANTHER" id="PTHR13677:SF0">
    <property type="entry name" value="LD41638P"/>
    <property type="match status" value="1"/>
</dbReference>